<name>A0A4R5C5V5_9ACTN</name>
<proteinExistence type="predicted"/>
<accession>A0A4R5C5V5</accession>
<evidence type="ECO:0000313" key="2">
    <source>
        <dbReference type="Proteomes" id="UP000294513"/>
    </source>
</evidence>
<dbReference type="EMBL" id="SMKU01000014">
    <property type="protein sequence ID" value="TDD95131.1"/>
    <property type="molecule type" value="Genomic_DNA"/>
</dbReference>
<dbReference type="Proteomes" id="UP000294513">
    <property type="component" value="Unassembled WGS sequence"/>
</dbReference>
<comment type="caution">
    <text evidence="1">The sequence shown here is derived from an EMBL/GenBank/DDBJ whole genome shotgun (WGS) entry which is preliminary data.</text>
</comment>
<keyword evidence="2" id="KW-1185">Reference proteome</keyword>
<organism evidence="1 2">
    <name type="scientific">Actinomadura rubrisoli</name>
    <dbReference type="NCBI Taxonomy" id="2530368"/>
    <lineage>
        <taxon>Bacteria</taxon>
        <taxon>Bacillati</taxon>
        <taxon>Actinomycetota</taxon>
        <taxon>Actinomycetes</taxon>
        <taxon>Streptosporangiales</taxon>
        <taxon>Thermomonosporaceae</taxon>
        <taxon>Actinomadura</taxon>
    </lineage>
</organism>
<evidence type="ECO:0000313" key="1">
    <source>
        <dbReference type="EMBL" id="TDD95131.1"/>
    </source>
</evidence>
<dbReference type="OrthoDB" id="3483698at2"/>
<protein>
    <submittedName>
        <fullName evidence="1">NYN domain-containing protein</fullName>
    </submittedName>
</protein>
<reference evidence="1 2" key="1">
    <citation type="submission" date="2019-03" db="EMBL/GenBank/DDBJ databases">
        <title>Draft genome sequences of novel Actinobacteria.</title>
        <authorList>
            <person name="Sahin N."/>
            <person name="Ay H."/>
            <person name="Saygin H."/>
        </authorList>
    </citation>
    <scope>NUCLEOTIDE SEQUENCE [LARGE SCALE GENOMIC DNA]</scope>
    <source>
        <strain evidence="1 2">H3C3</strain>
    </source>
</reference>
<dbReference type="RefSeq" id="WP_131889687.1">
    <property type="nucleotide sequence ID" value="NZ_SMKU01000014.1"/>
</dbReference>
<dbReference type="AlphaFoldDB" id="A0A4R5C5V5"/>
<gene>
    <name evidence="1" type="ORF">E1298_05665</name>
</gene>
<sequence>MLHEQGDRVPDSLASRRLEAIFTVAGPVQHTVVAAQTWALRRHLALLAGRCPRVLIAPREPDSADHLLLDCGHLLAAQGYGEFFIASRDGIFAPFAKGHRTTVITPNRRTLSRELREAAVAIIELRCGSPST</sequence>